<protein>
    <submittedName>
        <fullName evidence="1">Uncharacterized protein</fullName>
    </submittedName>
</protein>
<evidence type="ECO:0000313" key="1">
    <source>
        <dbReference type="EMBL" id="MER3123033.1"/>
    </source>
</evidence>
<dbReference type="EMBL" id="JBEOME010000012">
    <property type="protein sequence ID" value="MER3123033.1"/>
    <property type="molecule type" value="Genomic_DNA"/>
</dbReference>
<dbReference type="Proteomes" id="UP001467674">
    <property type="component" value="Unassembled WGS sequence"/>
</dbReference>
<dbReference type="RefSeq" id="WP_171465486.1">
    <property type="nucleotide sequence ID" value="NZ_JBEOME010000012.1"/>
</dbReference>
<name>A0ABV1S902_BACAB</name>
<reference evidence="1 2" key="1">
    <citation type="submission" date="2024-06" db="EMBL/GenBank/DDBJ databases">
        <title>Construction of an artificial bacterial consortium using nitrogen cycle bacteria from Cuatro Cienegas Basin and a mangrove forest.</title>
        <authorList>
            <person name="Aguilera-Najera D."/>
            <person name="Marquez-Cianci L."/>
            <person name="Martinez-Perez E."/>
            <person name="Rosas-Barrera M."/>
            <person name="Rodriguez-Cruz U.E."/>
            <person name="Tapia-Lopez R."/>
            <person name="Eguiarte L.E."/>
            <person name="Souza-Saldivar V."/>
        </authorList>
    </citation>
    <scope>NUCLEOTIDE SEQUENCE [LARGE SCALE GENOMIC DNA]</scope>
    <source>
        <strain evidence="1 2">S14-15</strain>
    </source>
</reference>
<comment type="caution">
    <text evidence="1">The sequence shown here is derived from an EMBL/GenBank/DDBJ whole genome shotgun (WGS) entry which is preliminary data.</text>
</comment>
<keyword evidence="2" id="KW-1185">Reference proteome</keyword>
<accession>A0ABV1S902</accession>
<evidence type="ECO:0000313" key="2">
    <source>
        <dbReference type="Proteomes" id="UP001467674"/>
    </source>
</evidence>
<gene>
    <name evidence="1" type="ORF">ABQG71_17870</name>
</gene>
<proteinExistence type="predicted"/>
<organism evidence="1 2">
    <name type="scientific">Bacillus altitudinis</name>
    <dbReference type="NCBI Taxonomy" id="293387"/>
    <lineage>
        <taxon>Bacteria</taxon>
        <taxon>Bacillati</taxon>
        <taxon>Bacillota</taxon>
        <taxon>Bacilli</taxon>
        <taxon>Bacillales</taxon>
        <taxon>Bacillaceae</taxon>
        <taxon>Bacillus</taxon>
    </lineage>
</organism>
<sequence>MVKLHRKMKKQIDSIEEAINNKNYMKVSRLGISLSNNNEELMQEARDLSNNEKGRYINTYAKSN</sequence>